<dbReference type="AlphaFoldDB" id="A0A9P6R7W2"/>
<name>A0A9P6R7W2_9FUNG</name>
<accession>A0A9P6R7W2</accession>
<feature type="compositionally biased region" description="Polar residues" evidence="1">
    <location>
        <begin position="23"/>
        <end position="37"/>
    </location>
</feature>
<reference evidence="2" key="1">
    <citation type="journal article" date="2020" name="Fungal Divers.">
        <title>Resolving the Mortierellaceae phylogeny through synthesis of multi-gene phylogenetics and phylogenomics.</title>
        <authorList>
            <person name="Vandepol N."/>
            <person name="Liber J."/>
            <person name="Desiro A."/>
            <person name="Na H."/>
            <person name="Kennedy M."/>
            <person name="Barry K."/>
            <person name="Grigoriev I.V."/>
            <person name="Miller A.N."/>
            <person name="O'Donnell K."/>
            <person name="Stajich J.E."/>
            <person name="Bonito G."/>
        </authorList>
    </citation>
    <scope>NUCLEOTIDE SEQUENCE</scope>
    <source>
        <strain evidence="2">NVP60</strain>
    </source>
</reference>
<gene>
    <name evidence="2" type="ORF">BGZ97_010696</name>
</gene>
<proteinExistence type="predicted"/>
<evidence type="ECO:0000313" key="3">
    <source>
        <dbReference type="Proteomes" id="UP000823405"/>
    </source>
</evidence>
<feature type="region of interest" description="Disordered" evidence="1">
    <location>
        <begin position="1"/>
        <end position="56"/>
    </location>
</feature>
<evidence type="ECO:0000256" key="1">
    <source>
        <dbReference type="SAM" id="MobiDB-lite"/>
    </source>
</evidence>
<comment type="caution">
    <text evidence="2">The sequence shown here is derived from an EMBL/GenBank/DDBJ whole genome shotgun (WGS) entry which is preliminary data.</text>
</comment>
<organism evidence="2 3">
    <name type="scientific">Linnemannia gamsii</name>
    <dbReference type="NCBI Taxonomy" id="64522"/>
    <lineage>
        <taxon>Eukaryota</taxon>
        <taxon>Fungi</taxon>
        <taxon>Fungi incertae sedis</taxon>
        <taxon>Mucoromycota</taxon>
        <taxon>Mortierellomycotina</taxon>
        <taxon>Mortierellomycetes</taxon>
        <taxon>Mortierellales</taxon>
        <taxon>Mortierellaceae</taxon>
        <taxon>Linnemannia</taxon>
    </lineage>
</organism>
<evidence type="ECO:0000313" key="2">
    <source>
        <dbReference type="EMBL" id="KAG0312914.1"/>
    </source>
</evidence>
<dbReference type="Proteomes" id="UP000823405">
    <property type="component" value="Unassembled WGS sequence"/>
</dbReference>
<feature type="compositionally biased region" description="Acidic residues" evidence="1">
    <location>
        <begin position="47"/>
        <end position="56"/>
    </location>
</feature>
<dbReference type="EMBL" id="JAAAIN010000567">
    <property type="protein sequence ID" value="KAG0312914.1"/>
    <property type="molecule type" value="Genomic_DNA"/>
</dbReference>
<sequence>MVDALPTPTDNPDSSRSDSSSDATQQPDPSTEEQPGPSTAEAPPSETTDDLDDETAEEVLGALICYYNTVTSYNTPIGDSFTSCLKQAMATQGDMTYDQAFMTQDDCLNEALDKWRRV</sequence>
<protein>
    <submittedName>
        <fullName evidence="2">Uncharacterized protein</fullName>
    </submittedName>
</protein>
<keyword evidence="3" id="KW-1185">Reference proteome</keyword>
<dbReference type="OrthoDB" id="10388003at2759"/>